<keyword evidence="4 7" id="KW-1133">Transmembrane helix</keyword>
<dbReference type="GO" id="GO:0008195">
    <property type="term" value="F:phosphatidate phosphatase activity"/>
    <property type="evidence" value="ECO:0007669"/>
    <property type="project" value="TreeGrafter"/>
</dbReference>
<comment type="similarity">
    <text evidence="2">Belongs to the PA-phosphatase related phosphoesterase family.</text>
</comment>
<dbReference type="CDD" id="cd03390">
    <property type="entry name" value="PAP2_containing_1_like"/>
    <property type="match status" value="1"/>
</dbReference>
<evidence type="ECO:0000256" key="2">
    <source>
        <dbReference type="ARBA" id="ARBA00008816"/>
    </source>
</evidence>
<sequence length="386" mass="43564">MALLSPSNAILFQRYHGLDWIVLLLLVIINIILAVATKPFCRAFEWSDPTIGYPERPDTFPNYSLALMIIFGLVFIVVFVKFAAKPLREVLPEPLTVFGFMDVAETAEAESEEGRYRDRQDNRQNPTGPLYPWIRQYVWAVVLQLFMTQLMKNYAGRLRPDYIDRLHTAGFTASNTTLPSPMKDPQYYCNLMDQFPALKEGRLSFPSGHSSTSFACCLSLTLFLFSYLRPGARQGSFARFCLAASPLLVAVFCAVSRTRDNKHNFSDILAGSLIGIVTPILSFYICFREAGGAAALFLARSDKDVELVLYKRSLRQIENQIRGNRYDSTSNNNNNNNEKDSVMVNIDDNNNNNSNSNSNNALLDILSTRYSSEKGLNEHETAVPWI</sequence>
<keyword evidence="10" id="KW-1185">Reference proteome</keyword>
<keyword evidence="5 7" id="KW-0472">Membrane</keyword>
<keyword evidence="3 7" id="KW-0812">Transmembrane</keyword>
<name>A0A7G2CF57_9TRYP</name>
<comment type="subcellular location">
    <subcellularLocation>
        <location evidence="1">Membrane</location>
        <topology evidence="1">Multi-pass membrane protein</topology>
    </subcellularLocation>
</comment>
<reference evidence="9 10" key="1">
    <citation type="submission" date="2020-08" db="EMBL/GenBank/DDBJ databases">
        <authorList>
            <person name="Newling K."/>
            <person name="Davey J."/>
            <person name="Forrester S."/>
        </authorList>
    </citation>
    <scope>NUCLEOTIDE SEQUENCE [LARGE SCALE GENOMIC DNA]</scope>
    <source>
        <strain evidence="10">Crithidia deanei Carvalho (ATCC PRA-265)</strain>
    </source>
</reference>
<dbReference type="SMART" id="SM00014">
    <property type="entry name" value="acidPPc"/>
    <property type="match status" value="1"/>
</dbReference>
<dbReference type="GO" id="GO:0046839">
    <property type="term" value="P:phospholipid dephosphorylation"/>
    <property type="evidence" value="ECO:0007669"/>
    <property type="project" value="TreeGrafter"/>
</dbReference>
<feature type="compositionally biased region" description="Low complexity" evidence="6">
    <location>
        <begin position="349"/>
        <end position="358"/>
    </location>
</feature>
<dbReference type="PANTHER" id="PTHR10165">
    <property type="entry name" value="LIPID PHOSPHATE PHOSPHATASE"/>
    <property type="match status" value="1"/>
</dbReference>
<dbReference type="InterPro" id="IPR000326">
    <property type="entry name" value="PAP2/HPO"/>
</dbReference>
<dbReference type="Pfam" id="PF01569">
    <property type="entry name" value="PAP2"/>
    <property type="match status" value="1"/>
</dbReference>
<evidence type="ECO:0000256" key="3">
    <source>
        <dbReference type="ARBA" id="ARBA00022692"/>
    </source>
</evidence>
<evidence type="ECO:0000259" key="8">
    <source>
        <dbReference type="SMART" id="SM00014"/>
    </source>
</evidence>
<dbReference type="GO" id="GO:0006644">
    <property type="term" value="P:phospholipid metabolic process"/>
    <property type="evidence" value="ECO:0007669"/>
    <property type="project" value="InterPro"/>
</dbReference>
<evidence type="ECO:0000256" key="4">
    <source>
        <dbReference type="ARBA" id="ARBA00022989"/>
    </source>
</evidence>
<gene>
    <name evidence="9" type="ORF">ADEAN_000508900</name>
</gene>
<proteinExistence type="inferred from homology"/>
<accession>A0A7G2CF57</accession>
<evidence type="ECO:0000256" key="1">
    <source>
        <dbReference type="ARBA" id="ARBA00004141"/>
    </source>
</evidence>
<evidence type="ECO:0000256" key="6">
    <source>
        <dbReference type="SAM" id="MobiDB-lite"/>
    </source>
</evidence>
<dbReference type="InterPro" id="IPR036938">
    <property type="entry name" value="PAP2/HPO_sf"/>
</dbReference>
<dbReference type="GO" id="GO:0016020">
    <property type="term" value="C:membrane"/>
    <property type="evidence" value="ECO:0007669"/>
    <property type="project" value="UniProtKB-SubCell"/>
</dbReference>
<feature type="transmembrane region" description="Helical" evidence="7">
    <location>
        <begin position="62"/>
        <end position="84"/>
    </location>
</feature>
<feature type="transmembrane region" description="Helical" evidence="7">
    <location>
        <begin position="236"/>
        <end position="256"/>
    </location>
</feature>
<protein>
    <submittedName>
        <fullName evidence="9">PAP2 superfamily, putative</fullName>
    </submittedName>
</protein>
<feature type="region of interest" description="Disordered" evidence="6">
    <location>
        <begin position="323"/>
        <end position="358"/>
    </location>
</feature>
<dbReference type="VEuPathDB" id="TriTrypDB:ADEAN_000508900"/>
<feature type="transmembrane region" description="Helical" evidence="7">
    <location>
        <begin position="20"/>
        <end position="41"/>
    </location>
</feature>
<dbReference type="AlphaFoldDB" id="A0A7G2CF57"/>
<dbReference type="PANTHER" id="PTHR10165:SF35">
    <property type="entry name" value="RE23632P"/>
    <property type="match status" value="1"/>
</dbReference>
<dbReference type="InterPro" id="IPR043216">
    <property type="entry name" value="PAP-like"/>
</dbReference>
<dbReference type="Gene3D" id="1.20.144.10">
    <property type="entry name" value="Phosphatidic acid phosphatase type 2/haloperoxidase"/>
    <property type="match status" value="1"/>
</dbReference>
<dbReference type="EMBL" id="LR877153">
    <property type="protein sequence ID" value="CAD2217611.1"/>
    <property type="molecule type" value="Genomic_DNA"/>
</dbReference>
<evidence type="ECO:0000313" key="10">
    <source>
        <dbReference type="Proteomes" id="UP000515908"/>
    </source>
</evidence>
<feature type="domain" description="Phosphatidic acid phosphatase type 2/haloperoxidase" evidence="8">
    <location>
        <begin position="134"/>
        <end position="283"/>
    </location>
</feature>
<evidence type="ECO:0000256" key="5">
    <source>
        <dbReference type="ARBA" id="ARBA00023136"/>
    </source>
</evidence>
<dbReference type="Proteomes" id="UP000515908">
    <property type="component" value="Chromosome 09"/>
</dbReference>
<organism evidence="9 10">
    <name type="scientific">Angomonas deanei</name>
    <dbReference type="NCBI Taxonomy" id="59799"/>
    <lineage>
        <taxon>Eukaryota</taxon>
        <taxon>Discoba</taxon>
        <taxon>Euglenozoa</taxon>
        <taxon>Kinetoplastea</taxon>
        <taxon>Metakinetoplastina</taxon>
        <taxon>Trypanosomatida</taxon>
        <taxon>Trypanosomatidae</taxon>
        <taxon>Strigomonadinae</taxon>
        <taxon>Angomonas</taxon>
    </lineage>
</organism>
<dbReference type="SUPFAM" id="SSF48317">
    <property type="entry name" value="Acid phosphatase/Vanadium-dependent haloperoxidase"/>
    <property type="match status" value="1"/>
</dbReference>
<feature type="transmembrane region" description="Helical" evidence="7">
    <location>
        <begin position="268"/>
        <end position="285"/>
    </location>
</feature>
<evidence type="ECO:0000313" key="9">
    <source>
        <dbReference type="EMBL" id="CAD2217611.1"/>
    </source>
</evidence>
<evidence type="ECO:0000256" key="7">
    <source>
        <dbReference type="SAM" id="Phobius"/>
    </source>
</evidence>